<keyword evidence="1" id="KW-0175">Coiled coil</keyword>
<feature type="region of interest" description="Disordered" evidence="2">
    <location>
        <begin position="289"/>
        <end position="318"/>
    </location>
</feature>
<organism evidence="4 5">
    <name type="scientific">Methylomagnum ishizawai</name>
    <dbReference type="NCBI Taxonomy" id="1760988"/>
    <lineage>
        <taxon>Bacteria</taxon>
        <taxon>Pseudomonadati</taxon>
        <taxon>Pseudomonadota</taxon>
        <taxon>Gammaproteobacteria</taxon>
        <taxon>Methylococcales</taxon>
        <taxon>Methylococcaceae</taxon>
        <taxon>Methylomagnum</taxon>
    </lineage>
</organism>
<evidence type="ECO:0000256" key="1">
    <source>
        <dbReference type="SAM" id="Coils"/>
    </source>
</evidence>
<proteinExistence type="predicted"/>
<dbReference type="Proteomes" id="UP000192923">
    <property type="component" value="Unassembled WGS sequence"/>
</dbReference>
<accession>A0A1Y6DBZ8</accession>
<evidence type="ECO:0000259" key="3">
    <source>
        <dbReference type="Pfam" id="PF11740"/>
    </source>
</evidence>
<dbReference type="STRING" id="1760988.SAMN02949497_0028"/>
<keyword evidence="4" id="KW-0238">DNA-binding</keyword>
<sequence length="318" mass="34768">MARRRLTTLPERRPPTFDLARDACEALFRETGLTPGTDAVVERIGVNNRPLVRKAIEAWLLDLPARLYRREDLPDIPPELAGQFRGLWEAAVQAADQRFAGERAGLQTELDARAAGLTEAQAAQAGAEAQAEAARVELAGQQATAAALEAELAGERETVRATTALLRQAEAEAARRAALLETERGHAAERIAFLEERIDKDNAWYLQRIAEERADARQEAARELARRDEELGRLRLDAARRDTELRALREELAGLKGRGEAQAQALVAAQAALEEKTAALATLAGEAAALRSAQETAPDAPRHAAKPIPKRGWAKQRR</sequence>
<feature type="compositionally biased region" description="Basic residues" evidence="2">
    <location>
        <begin position="303"/>
        <end position="318"/>
    </location>
</feature>
<dbReference type="EMBL" id="FXAM01000004">
    <property type="protein sequence ID" value="SMF97772.1"/>
    <property type="molecule type" value="Genomic_DNA"/>
</dbReference>
<evidence type="ECO:0000313" key="5">
    <source>
        <dbReference type="Proteomes" id="UP000192923"/>
    </source>
</evidence>
<evidence type="ECO:0000313" key="4">
    <source>
        <dbReference type="EMBL" id="SMF97772.1"/>
    </source>
</evidence>
<gene>
    <name evidence="4" type="ORF">SAMN02949497_0028</name>
</gene>
<name>A0A1Y6DBZ8_9GAMM</name>
<reference evidence="4 5" key="1">
    <citation type="submission" date="2016-12" db="EMBL/GenBank/DDBJ databases">
        <authorList>
            <person name="Song W.-J."/>
            <person name="Kurnit D.M."/>
        </authorList>
    </citation>
    <scope>NUCLEOTIDE SEQUENCE [LARGE SCALE GENOMIC DNA]</scope>
    <source>
        <strain evidence="4 5">175</strain>
    </source>
</reference>
<dbReference type="AlphaFoldDB" id="A0A1Y6DBZ8"/>
<dbReference type="Pfam" id="PF11740">
    <property type="entry name" value="KfrA_N"/>
    <property type="match status" value="1"/>
</dbReference>
<evidence type="ECO:0000256" key="2">
    <source>
        <dbReference type="SAM" id="MobiDB-lite"/>
    </source>
</evidence>
<dbReference type="InterPro" id="IPR021104">
    <property type="entry name" value="KfrA_DNA-bd_N"/>
</dbReference>
<dbReference type="RefSeq" id="WP_176225419.1">
    <property type="nucleotide sequence ID" value="NZ_FXAM01000004.1"/>
</dbReference>
<feature type="coiled-coil region" evidence="1">
    <location>
        <begin position="117"/>
        <end position="172"/>
    </location>
</feature>
<protein>
    <submittedName>
        <fullName evidence="4">Replication region DNA-binding N-term</fullName>
    </submittedName>
</protein>
<dbReference type="GO" id="GO:0003677">
    <property type="term" value="F:DNA binding"/>
    <property type="evidence" value="ECO:0007669"/>
    <property type="project" value="UniProtKB-KW"/>
</dbReference>
<feature type="domain" description="KfrA N-terminal DNA-binding" evidence="3">
    <location>
        <begin position="20"/>
        <end position="130"/>
    </location>
</feature>
<keyword evidence="5" id="KW-1185">Reference proteome</keyword>